<evidence type="ECO:0000313" key="1">
    <source>
        <dbReference type="EMBL" id="DAD84428.1"/>
    </source>
</evidence>
<proteinExistence type="predicted"/>
<name>A0A8S5MQD6_9CAUD</name>
<organism evidence="1">
    <name type="scientific">Podoviridae sp. ctUS21</name>
    <dbReference type="NCBI Taxonomy" id="2826557"/>
    <lineage>
        <taxon>Viruses</taxon>
        <taxon>Duplodnaviria</taxon>
        <taxon>Heunggongvirae</taxon>
        <taxon>Uroviricota</taxon>
        <taxon>Caudoviricetes</taxon>
    </lineage>
</organism>
<reference evidence="1" key="1">
    <citation type="journal article" date="2021" name="Proc. Natl. Acad. Sci. U.S.A.">
        <title>A Catalog of Tens of Thousands of Viruses from Human Metagenomes Reveals Hidden Associations with Chronic Diseases.</title>
        <authorList>
            <person name="Tisza M.J."/>
            <person name="Buck C.B."/>
        </authorList>
    </citation>
    <scope>NUCLEOTIDE SEQUENCE</scope>
    <source>
        <strain evidence="1">CtUS21</strain>
    </source>
</reference>
<dbReference type="EMBL" id="BK014959">
    <property type="protein sequence ID" value="DAD84428.1"/>
    <property type="molecule type" value="Genomic_DNA"/>
</dbReference>
<sequence length="213" mass="23848">MTKYVKKPVKVNAWQLTTENIENGMPDWLDLDKVRIFNGGAPFAEIETLEGLMTASYGDYIIQGVKGEFYPCKPDIFLATYEKAPVLLKNGQEDYSVLDDITLTGKLRAAKEAYQRLGLESYKRTIEKQVEGKGVVFGKSVITIEGMKGEYLVSDMEEQLSRASYVPFPMLAIRNIKVNGEVSNKLQYANRTHPVVTVVGEYVEGTRGGVVYD</sequence>
<accession>A0A8S5MQD6</accession>
<protein>
    <submittedName>
        <fullName evidence="1">PGDYG protein</fullName>
    </submittedName>
</protein>